<dbReference type="AlphaFoldDB" id="A0A0N4UU93"/>
<name>A0A0N4UU93_ENTVE</name>
<protein>
    <submittedName>
        <fullName evidence="3">Ammonia monooxygenase</fullName>
    </submittedName>
</protein>
<dbReference type="EMBL" id="UXUI01001931">
    <property type="protein sequence ID" value="VDD85515.1"/>
    <property type="molecule type" value="Genomic_DNA"/>
</dbReference>
<keyword evidence="2" id="KW-1185">Reference proteome</keyword>
<sequence>HATVAAQIHQALDVHRRFTAQIAFDEELLDFLTQRVLVRIRQVLDLLVGRDASSLANLLSARAANTVDRRQANHGMFVVGDVDPCDTCHSSILFAKLALALLMTRVRRADHTHHALALDDFAVAANALNRSQHFHDFPLPSIPVRSLRPEYDARAGQIIRGQFDRHLVPGQDADVMHTHLAGNMA</sequence>
<evidence type="ECO:0000313" key="3">
    <source>
        <dbReference type="WBParaSite" id="EVEC_0000093701-mRNA-1"/>
    </source>
</evidence>
<proteinExistence type="predicted"/>
<evidence type="ECO:0000313" key="1">
    <source>
        <dbReference type="EMBL" id="VDD85515.1"/>
    </source>
</evidence>
<reference evidence="3" key="1">
    <citation type="submission" date="2017-02" db="UniProtKB">
        <authorList>
            <consortium name="WormBaseParasite"/>
        </authorList>
    </citation>
    <scope>IDENTIFICATION</scope>
</reference>
<gene>
    <name evidence="1" type="ORF">EVEC_LOCUS658</name>
</gene>
<organism evidence="3">
    <name type="scientific">Enterobius vermicularis</name>
    <name type="common">Human pinworm</name>
    <dbReference type="NCBI Taxonomy" id="51028"/>
    <lineage>
        <taxon>Eukaryota</taxon>
        <taxon>Metazoa</taxon>
        <taxon>Ecdysozoa</taxon>
        <taxon>Nematoda</taxon>
        <taxon>Chromadorea</taxon>
        <taxon>Rhabditida</taxon>
        <taxon>Spirurina</taxon>
        <taxon>Oxyuridomorpha</taxon>
        <taxon>Oxyuroidea</taxon>
        <taxon>Oxyuridae</taxon>
        <taxon>Enterobius</taxon>
    </lineage>
</organism>
<reference evidence="1 2" key="2">
    <citation type="submission" date="2018-10" db="EMBL/GenBank/DDBJ databases">
        <authorList>
            <consortium name="Pathogen Informatics"/>
        </authorList>
    </citation>
    <scope>NUCLEOTIDE SEQUENCE [LARGE SCALE GENOMIC DNA]</scope>
</reference>
<accession>A0A0N4UU93</accession>
<dbReference type="Proteomes" id="UP000274131">
    <property type="component" value="Unassembled WGS sequence"/>
</dbReference>
<evidence type="ECO:0000313" key="2">
    <source>
        <dbReference type="Proteomes" id="UP000274131"/>
    </source>
</evidence>
<dbReference type="WBParaSite" id="EVEC_0000093701-mRNA-1">
    <property type="protein sequence ID" value="EVEC_0000093701-mRNA-1"/>
    <property type="gene ID" value="EVEC_0000093701"/>
</dbReference>